<sequence length="91" mass="10384">MKITALVPALLVLTACASSPDKVAMHDENDRLCENHKHDFQYFRAAFDKERAETCSNGCIYTPSMNKSSDMMERIAGLYYLMNCDYNHGRL</sequence>
<evidence type="ECO:0000313" key="3">
    <source>
        <dbReference type="Proteomes" id="UP001162030"/>
    </source>
</evidence>
<organism evidence="2 3">
    <name type="scientific">Methylocaldum szegediense</name>
    <dbReference type="NCBI Taxonomy" id="73780"/>
    <lineage>
        <taxon>Bacteria</taxon>
        <taxon>Pseudomonadati</taxon>
        <taxon>Pseudomonadota</taxon>
        <taxon>Gammaproteobacteria</taxon>
        <taxon>Methylococcales</taxon>
        <taxon>Methylococcaceae</taxon>
        <taxon>Methylocaldum</taxon>
    </lineage>
</organism>
<reference evidence="2 3" key="1">
    <citation type="submission" date="2023-03" db="EMBL/GenBank/DDBJ databases">
        <authorList>
            <person name="Pearce D."/>
        </authorList>
    </citation>
    <scope>NUCLEOTIDE SEQUENCE [LARGE SCALE GENOMIC DNA]</scope>
    <source>
        <strain evidence="2">Msz</strain>
    </source>
</reference>
<proteinExistence type="predicted"/>
<accession>A0ABM9I0I3</accession>
<evidence type="ECO:0000256" key="1">
    <source>
        <dbReference type="SAM" id="SignalP"/>
    </source>
</evidence>
<name>A0ABM9I0I3_9GAMM</name>
<protein>
    <recommendedName>
        <fullName evidence="4">Lipoprotein</fullName>
    </recommendedName>
</protein>
<feature type="chain" id="PRO_5045789125" description="Lipoprotein" evidence="1">
    <location>
        <begin position="18"/>
        <end position="91"/>
    </location>
</feature>
<keyword evidence="1" id="KW-0732">Signal</keyword>
<keyword evidence="3" id="KW-1185">Reference proteome</keyword>
<evidence type="ECO:0000313" key="2">
    <source>
        <dbReference type="EMBL" id="CAI8810031.1"/>
    </source>
</evidence>
<evidence type="ECO:0008006" key="4">
    <source>
        <dbReference type="Google" id="ProtNLM"/>
    </source>
</evidence>
<dbReference type="RefSeq" id="WP_036268192.1">
    <property type="nucleotide sequence ID" value="NZ_OX458333.1"/>
</dbReference>
<dbReference type="PROSITE" id="PS51257">
    <property type="entry name" value="PROKAR_LIPOPROTEIN"/>
    <property type="match status" value="1"/>
</dbReference>
<dbReference type="EMBL" id="OX458333">
    <property type="protein sequence ID" value="CAI8810031.1"/>
    <property type="molecule type" value="Genomic_DNA"/>
</dbReference>
<gene>
    <name evidence="2" type="ORF">MSZNOR_1760</name>
</gene>
<feature type="signal peptide" evidence="1">
    <location>
        <begin position="1"/>
        <end position="17"/>
    </location>
</feature>
<dbReference type="Proteomes" id="UP001162030">
    <property type="component" value="Chromosome"/>
</dbReference>